<organism evidence="2 3">
    <name type="scientific">Corynespora cassiicola Philippines</name>
    <dbReference type="NCBI Taxonomy" id="1448308"/>
    <lineage>
        <taxon>Eukaryota</taxon>
        <taxon>Fungi</taxon>
        <taxon>Dikarya</taxon>
        <taxon>Ascomycota</taxon>
        <taxon>Pezizomycotina</taxon>
        <taxon>Dothideomycetes</taxon>
        <taxon>Pleosporomycetidae</taxon>
        <taxon>Pleosporales</taxon>
        <taxon>Corynesporascaceae</taxon>
        <taxon>Corynespora</taxon>
    </lineage>
</organism>
<gene>
    <name evidence="2" type="ORF">BS50DRAFT_625007</name>
</gene>
<keyword evidence="3" id="KW-1185">Reference proteome</keyword>
<dbReference type="InterPro" id="IPR056125">
    <property type="entry name" value="DUF7708"/>
</dbReference>
<protein>
    <recommendedName>
        <fullName evidence="1">DUF7708 domain-containing protein</fullName>
    </recommendedName>
</protein>
<name>A0A2T2NA57_CORCC</name>
<proteinExistence type="predicted"/>
<dbReference type="Proteomes" id="UP000240883">
    <property type="component" value="Unassembled WGS sequence"/>
</dbReference>
<evidence type="ECO:0000259" key="1">
    <source>
        <dbReference type="Pfam" id="PF24809"/>
    </source>
</evidence>
<dbReference type="EMBL" id="KZ678142">
    <property type="protein sequence ID" value="PSN62332.1"/>
    <property type="molecule type" value="Genomic_DNA"/>
</dbReference>
<dbReference type="Pfam" id="PF24809">
    <property type="entry name" value="DUF7708"/>
    <property type="match status" value="1"/>
</dbReference>
<evidence type="ECO:0000313" key="2">
    <source>
        <dbReference type="EMBL" id="PSN62332.1"/>
    </source>
</evidence>
<evidence type="ECO:0000313" key="3">
    <source>
        <dbReference type="Proteomes" id="UP000240883"/>
    </source>
</evidence>
<dbReference type="AlphaFoldDB" id="A0A2T2NA57"/>
<reference evidence="2 3" key="1">
    <citation type="journal article" date="2018" name="Front. Microbiol.">
        <title>Genome-Wide Analysis of Corynespora cassiicola Leaf Fall Disease Putative Effectors.</title>
        <authorList>
            <person name="Lopez D."/>
            <person name="Ribeiro S."/>
            <person name="Label P."/>
            <person name="Fumanal B."/>
            <person name="Venisse J.S."/>
            <person name="Kohler A."/>
            <person name="de Oliveira R.R."/>
            <person name="Labutti K."/>
            <person name="Lipzen A."/>
            <person name="Lail K."/>
            <person name="Bauer D."/>
            <person name="Ohm R.A."/>
            <person name="Barry K.W."/>
            <person name="Spatafora J."/>
            <person name="Grigoriev I.V."/>
            <person name="Martin F.M."/>
            <person name="Pujade-Renaud V."/>
        </authorList>
    </citation>
    <scope>NUCLEOTIDE SEQUENCE [LARGE SCALE GENOMIC DNA]</scope>
    <source>
        <strain evidence="2 3">Philippines</strain>
    </source>
</reference>
<sequence>MLKASNVNLARRRSRGLHQISAWLQEFTTTFDRFLKAFSGVVDIAKCVDTQYGNVASATLSLLFATVLIKAEAEKSMNDTIIEITDRLPEFEVYGRIYPDRGFGRILAEAYRDIILFARGVTIYLQGHGVGTIPITIVKDDSDSDSERKSEILLAERIERLEEEHENYCKREDVRIVKELKSMLQLQNYRSENQQNDLKDYAHIVKHRFNSDRRREKMNLHRFSQTDSLQVWEEQGSTLLLLFGRNEVSSESTHHSWLSTVAVEMVETLQLSKKVIAYEMCGESSTLEEGLSRLIVQLLEREPNLIRKAHDFADIESQISLAQSRKSNERATRLSGLRSALLQIVDLHNGRVHIVLNRPDLCNGDDENCLDYIKEFDSLVKEATIELKVLVIVKSEVWDFKSYQREFKSNEARNYFRAVQINQKLY</sequence>
<dbReference type="OrthoDB" id="5389929at2759"/>
<feature type="domain" description="DUF7708" evidence="1">
    <location>
        <begin position="27"/>
        <end position="127"/>
    </location>
</feature>
<accession>A0A2T2NA57</accession>